<accession>A0A8I0MUK5</accession>
<evidence type="ECO:0000256" key="1">
    <source>
        <dbReference type="SAM" id="MobiDB-lite"/>
    </source>
</evidence>
<dbReference type="AlphaFoldDB" id="A0A8I0MUK5"/>
<feature type="transmembrane region" description="Helical" evidence="2">
    <location>
        <begin position="6"/>
        <end position="28"/>
    </location>
</feature>
<sequence length="67" mass="7672">MGEQLETWQVVLIIVGVLGVIWSNIALLKYSAKFEMKKKIDDQLKPFEPTSPEKDSQSSHNKDTRKP</sequence>
<dbReference type="RefSeq" id="WP_125253834.1">
    <property type="nucleotide sequence ID" value="NZ_AQHF01000020.1"/>
</dbReference>
<name>A0A8I0MUK5_9GAMM</name>
<evidence type="ECO:0000313" key="3">
    <source>
        <dbReference type="EMBL" id="MBE0346160.1"/>
    </source>
</evidence>
<dbReference type="Pfam" id="PF11446">
    <property type="entry name" value="DUF2897"/>
    <property type="match status" value="1"/>
</dbReference>
<keyword evidence="2" id="KW-0472">Membrane</keyword>
<proteinExistence type="predicted"/>
<evidence type="ECO:0000313" key="4">
    <source>
        <dbReference type="Proteomes" id="UP000660708"/>
    </source>
</evidence>
<reference evidence="3 4" key="1">
    <citation type="submission" date="2015-06" db="EMBL/GenBank/DDBJ databases">
        <title>Genome sequence of Pseudoalteromonas peptidolytica.</title>
        <authorList>
            <person name="Xie B.-B."/>
            <person name="Rong J.-C."/>
            <person name="Qin Q.-L."/>
            <person name="Zhang Y.-Z."/>
        </authorList>
    </citation>
    <scope>NUCLEOTIDE SEQUENCE [LARGE SCALE GENOMIC DNA]</scope>
    <source>
        <strain evidence="3 4">F12-50-A1</strain>
    </source>
</reference>
<organism evidence="3 4">
    <name type="scientific">Pseudoalteromonas peptidolytica F12-50-A1</name>
    <dbReference type="NCBI Taxonomy" id="1315280"/>
    <lineage>
        <taxon>Bacteria</taxon>
        <taxon>Pseudomonadati</taxon>
        <taxon>Pseudomonadota</taxon>
        <taxon>Gammaproteobacteria</taxon>
        <taxon>Alteromonadales</taxon>
        <taxon>Pseudoalteromonadaceae</taxon>
        <taxon>Pseudoalteromonas</taxon>
    </lineage>
</organism>
<protein>
    <recommendedName>
        <fullName evidence="5">DUF2897 domain-containing protein</fullName>
    </recommendedName>
</protein>
<gene>
    <name evidence="3" type="ORF">PPEP_a1204</name>
</gene>
<evidence type="ECO:0008006" key="5">
    <source>
        <dbReference type="Google" id="ProtNLM"/>
    </source>
</evidence>
<keyword evidence="2" id="KW-1133">Transmembrane helix</keyword>
<feature type="region of interest" description="Disordered" evidence="1">
    <location>
        <begin position="43"/>
        <end position="67"/>
    </location>
</feature>
<evidence type="ECO:0000256" key="2">
    <source>
        <dbReference type="SAM" id="Phobius"/>
    </source>
</evidence>
<keyword evidence="2" id="KW-0812">Transmembrane</keyword>
<comment type="caution">
    <text evidence="3">The sequence shown here is derived from an EMBL/GenBank/DDBJ whole genome shotgun (WGS) entry which is preliminary data.</text>
</comment>
<dbReference type="Proteomes" id="UP000660708">
    <property type="component" value="Unassembled WGS sequence"/>
</dbReference>
<dbReference type="EMBL" id="AQHF01000020">
    <property type="protein sequence ID" value="MBE0346160.1"/>
    <property type="molecule type" value="Genomic_DNA"/>
</dbReference>
<keyword evidence="4" id="KW-1185">Reference proteome</keyword>
<dbReference type="InterPro" id="IPR021550">
    <property type="entry name" value="DUF2897"/>
</dbReference>